<dbReference type="EMBL" id="JBIMZQ010000012">
    <property type="protein sequence ID" value="KAL3667871.1"/>
    <property type="molecule type" value="Genomic_DNA"/>
</dbReference>
<evidence type="ECO:0000313" key="1">
    <source>
        <dbReference type="EMBL" id="KAL3667871.1"/>
    </source>
</evidence>
<organism evidence="1 2">
    <name type="scientific">Phytophthora oleae</name>
    <dbReference type="NCBI Taxonomy" id="2107226"/>
    <lineage>
        <taxon>Eukaryota</taxon>
        <taxon>Sar</taxon>
        <taxon>Stramenopiles</taxon>
        <taxon>Oomycota</taxon>
        <taxon>Peronosporomycetes</taxon>
        <taxon>Peronosporales</taxon>
        <taxon>Peronosporaceae</taxon>
        <taxon>Phytophthora</taxon>
    </lineage>
</organism>
<evidence type="ECO:0008006" key="3">
    <source>
        <dbReference type="Google" id="ProtNLM"/>
    </source>
</evidence>
<dbReference type="Gene3D" id="3.30.70.270">
    <property type="match status" value="1"/>
</dbReference>
<dbReference type="Proteomes" id="UP001632037">
    <property type="component" value="Unassembled WGS sequence"/>
</dbReference>
<keyword evidence="2" id="KW-1185">Reference proteome</keyword>
<name>A0ABD3FQB6_9STRA</name>
<dbReference type="InterPro" id="IPR043128">
    <property type="entry name" value="Rev_trsase/Diguanyl_cyclase"/>
</dbReference>
<comment type="caution">
    <text evidence="1">The sequence shown here is derived from an EMBL/GenBank/DDBJ whole genome shotgun (WGS) entry which is preliminary data.</text>
</comment>
<dbReference type="InterPro" id="IPR051320">
    <property type="entry name" value="Viral_Replic_Matur_Polypro"/>
</dbReference>
<accession>A0ABD3FQB6</accession>
<dbReference type="AlphaFoldDB" id="A0ABD3FQB6"/>
<protein>
    <recommendedName>
        <fullName evidence="3">Reverse transcriptase domain-containing protein</fullName>
    </recommendedName>
</protein>
<evidence type="ECO:0000313" key="2">
    <source>
        <dbReference type="Proteomes" id="UP001632037"/>
    </source>
</evidence>
<sequence>MLVDAGLCYRNPSSQWCSPPHILPKDDGHRMTVDVREANKRVVQDFWQFAVKVKCEEIYSILTEEGVITPTRVLVGGTNIVAYVQSTVQAMLDDLLAYAETPEELLKLLRRVSTICEEKGLKLNPRTCKVFTTEW</sequence>
<dbReference type="PANTHER" id="PTHR33064:SF37">
    <property type="entry name" value="RIBONUCLEASE H"/>
    <property type="match status" value="1"/>
</dbReference>
<proteinExistence type="predicted"/>
<gene>
    <name evidence="1" type="ORF">V7S43_006752</name>
</gene>
<dbReference type="SUPFAM" id="SSF56672">
    <property type="entry name" value="DNA/RNA polymerases"/>
    <property type="match status" value="1"/>
</dbReference>
<dbReference type="Gene3D" id="3.10.10.10">
    <property type="entry name" value="HIV Type 1 Reverse Transcriptase, subunit A, domain 1"/>
    <property type="match status" value="1"/>
</dbReference>
<dbReference type="PANTHER" id="PTHR33064">
    <property type="entry name" value="POL PROTEIN"/>
    <property type="match status" value="1"/>
</dbReference>
<reference evidence="1 2" key="1">
    <citation type="submission" date="2024-09" db="EMBL/GenBank/DDBJ databases">
        <title>Genome sequencing and assembly of Phytophthora oleae, isolate VK10A, causative agent of rot of olive drupes.</title>
        <authorList>
            <person name="Conti Taguali S."/>
            <person name="Riolo M."/>
            <person name="La Spada F."/>
            <person name="Cacciola S.O."/>
            <person name="Dionisio G."/>
        </authorList>
    </citation>
    <scope>NUCLEOTIDE SEQUENCE [LARGE SCALE GENOMIC DNA]</scope>
    <source>
        <strain evidence="1 2">VK10A</strain>
    </source>
</reference>
<dbReference type="InterPro" id="IPR043502">
    <property type="entry name" value="DNA/RNA_pol_sf"/>
</dbReference>